<evidence type="ECO:0000256" key="6">
    <source>
        <dbReference type="ARBA" id="ARBA00035197"/>
    </source>
</evidence>
<comment type="subunit">
    <text evidence="7">Part of the 50S ribosomal subunit; part of the 5S rRNA/L5/L18/L25 subcomplex. Contacts the 5S and 23S rRNAs.</text>
</comment>
<organism evidence="8 9">
    <name type="scientific">Candidatus Vallotiella hemipterorum</name>
    <dbReference type="NCBI Taxonomy" id="1177213"/>
    <lineage>
        <taxon>Bacteria</taxon>
        <taxon>Pseudomonadati</taxon>
        <taxon>Pseudomonadota</taxon>
        <taxon>Betaproteobacteria</taxon>
        <taxon>Burkholderiales</taxon>
        <taxon>Burkholderiaceae</taxon>
        <taxon>Candidatus Vallotiella</taxon>
    </lineage>
</organism>
<dbReference type="Pfam" id="PF00861">
    <property type="entry name" value="Ribosomal_L18p"/>
    <property type="match status" value="1"/>
</dbReference>
<dbReference type="GO" id="GO:0006412">
    <property type="term" value="P:translation"/>
    <property type="evidence" value="ECO:0007669"/>
    <property type="project" value="UniProtKB-UniRule"/>
</dbReference>
<dbReference type="FunFam" id="3.30.420.100:FF:000001">
    <property type="entry name" value="50S ribosomal protein L18"/>
    <property type="match status" value="1"/>
</dbReference>
<protein>
    <recommendedName>
        <fullName evidence="6 7">Large ribosomal subunit protein uL18</fullName>
    </recommendedName>
</protein>
<comment type="function">
    <text evidence="7">This is one of the proteins that bind and probably mediate the attachment of the 5S RNA into the large ribosomal subunit, where it forms part of the central protuberance.</text>
</comment>
<dbReference type="GO" id="GO:0022625">
    <property type="term" value="C:cytosolic large ribosomal subunit"/>
    <property type="evidence" value="ECO:0007669"/>
    <property type="project" value="TreeGrafter"/>
</dbReference>
<reference evidence="8" key="1">
    <citation type="submission" date="2021-06" db="EMBL/GenBank/DDBJ databases">
        <authorList>
            <person name="Szabo G."/>
        </authorList>
    </citation>
    <scope>NUCLEOTIDE SEQUENCE</scope>
    <source>
        <strain evidence="8">MYVALT</strain>
    </source>
</reference>
<name>A0A916JWP3_9BURK</name>
<keyword evidence="4 7" id="KW-0689">Ribosomal protein</keyword>
<dbReference type="EMBL" id="OU343031">
    <property type="protein sequence ID" value="CAG7603571.1"/>
    <property type="molecule type" value="Genomic_DNA"/>
</dbReference>
<keyword evidence="2 7" id="KW-0699">rRNA-binding</keyword>
<evidence type="ECO:0000256" key="5">
    <source>
        <dbReference type="ARBA" id="ARBA00023274"/>
    </source>
</evidence>
<dbReference type="HAMAP" id="MF_01337_B">
    <property type="entry name" value="Ribosomal_uL18_B"/>
    <property type="match status" value="1"/>
</dbReference>
<gene>
    <name evidence="7 8" type="primary">rplR</name>
    <name evidence="8" type="ORF">MYVALT_E_00200</name>
</gene>
<evidence type="ECO:0000256" key="7">
    <source>
        <dbReference type="HAMAP-Rule" id="MF_01337"/>
    </source>
</evidence>
<dbReference type="PANTHER" id="PTHR12899:SF3">
    <property type="entry name" value="LARGE RIBOSOMAL SUBUNIT PROTEIN UL18M"/>
    <property type="match status" value="1"/>
</dbReference>
<keyword evidence="5 7" id="KW-0687">Ribonucleoprotein</keyword>
<dbReference type="GO" id="GO:0008097">
    <property type="term" value="F:5S rRNA binding"/>
    <property type="evidence" value="ECO:0007669"/>
    <property type="project" value="TreeGrafter"/>
</dbReference>
<sequence length="124" mass="13596">MRIMNKTQSRLRRARQTHIKIARLRVARLAVHRTNQHIYAQVFSPCGTRVVASASTVESEVRQQLGGKLGKGSNVAAAQLIGKRVAEKALAASIESVAFDRSGFRYHGRVKALADAAREAGLKF</sequence>
<dbReference type="CDD" id="cd00432">
    <property type="entry name" value="Ribosomal_L18_L5e"/>
    <property type="match status" value="1"/>
</dbReference>
<evidence type="ECO:0000313" key="8">
    <source>
        <dbReference type="EMBL" id="CAG7603571.1"/>
    </source>
</evidence>
<dbReference type="KEGG" id="vtr:MYVALT_E_00200"/>
<evidence type="ECO:0000256" key="4">
    <source>
        <dbReference type="ARBA" id="ARBA00022980"/>
    </source>
</evidence>
<accession>A0A916JWP3</accession>
<comment type="similarity">
    <text evidence="1 7">Belongs to the universal ribosomal protein uL18 family.</text>
</comment>
<dbReference type="GO" id="GO:0003735">
    <property type="term" value="F:structural constituent of ribosome"/>
    <property type="evidence" value="ECO:0007669"/>
    <property type="project" value="InterPro"/>
</dbReference>
<dbReference type="InterPro" id="IPR057268">
    <property type="entry name" value="Ribosomal_L18"/>
</dbReference>
<dbReference type="NCBIfam" id="TIGR00060">
    <property type="entry name" value="L18_bact"/>
    <property type="match status" value="1"/>
</dbReference>
<evidence type="ECO:0000256" key="1">
    <source>
        <dbReference type="ARBA" id="ARBA00007116"/>
    </source>
</evidence>
<evidence type="ECO:0000256" key="3">
    <source>
        <dbReference type="ARBA" id="ARBA00022884"/>
    </source>
</evidence>
<dbReference type="InterPro" id="IPR005484">
    <property type="entry name" value="Ribosomal_uL18_bac/plant/anim"/>
</dbReference>
<keyword evidence="9" id="KW-1185">Reference proteome</keyword>
<dbReference type="Proteomes" id="UP000693996">
    <property type="component" value="Chromosome"/>
</dbReference>
<evidence type="ECO:0000256" key="2">
    <source>
        <dbReference type="ARBA" id="ARBA00022730"/>
    </source>
</evidence>
<keyword evidence="3 7" id="KW-0694">RNA-binding</keyword>
<proteinExistence type="inferred from homology"/>
<dbReference type="PANTHER" id="PTHR12899">
    <property type="entry name" value="39S RIBOSOMAL PROTEIN L18, MITOCHONDRIAL"/>
    <property type="match status" value="1"/>
</dbReference>
<evidence type="ECO:0000313" key="9">
    <source>
        <dbReference type="Proteomes" id="UP000693996"/>
    </source>
</evidence>
<dbReference type="InterPro" id="IPR004389">
    <property type="entry name" value="Ribosomal_uL18_bac-type"/>
</dbReference>
<dbReference type="AlphaFoldDB" id="A0A916JWP3"/>